<dbReference type="HOGENOM" id="CLU_477145_0_0_10"/>
<dbReference type="Proteomes" id="UP000007599">
    <property type="component" value="Chromosome I"/>
</dbReference>
<protein>
    <submittedName>
        <fullName evidence="1">Uncharacterized protein</fullName>
    </submittedName>
</protein>
<keyword evidence="2" id="KW-1185">Reference proteome</keyword>
<dbReference type="STRING" id="1094466.KQS_13300"/>
<reference evidence="2" key="2">
    <citation type="submission" date="2012-03" db="EMBL/GenBank/DDBJ databases">
        <title>Complete genome sequence of Flavobacterium indicum GPTSA100-9T, isolated from warm spring water.</title>
        <authorList>
            <person name="Barbier P."/>
            <person name="Houel A."/>
            <person name="Loux V."/>
            <person name="Poulain J."/>
            <person name="Bernardet J.-F."/>
            <person name="Touchon M."/>
            <person name="Duchaud E."/>
        </authorList>
    </citation>
    <scope>NUCLEOTIDE SEQUENCE [LARGE SCALE GENOMIC DNA]</scope>
    <source>
        <strain evidence="2">DSM 17447 / CIP 109464 / GPTSA100-9</strain>
    </source>
</reference>
<accession>H8XRX3</accession>
<dbReference type="KEGG" id="fin:KQS_13300"/>
<reference evidence="1 2" key="1">
    <citation type="journal article" date="2012" name="J. Bacteriol.">
        <title>Complete Genome Sequence of Flavobacterium indicum GPSTA100-9T, Isolated from Warm Spring Water.</title>
        <authorList>
            <person name="Barbier P."/>
            <person name="Houel A."/>
            <person name="Loux V."/>
            <person name="Poulain J."/>
            <person name="Bernardet J.F."/>
            <person name="Touchon M."/>
            <person name="Duchaud E."/>
        </authorList>
    </citation>
    <scope>NUCLEOTIDE SEQUENCE [LARGE SCALE GENOMIC DNA]</scope>
    <source>
        <strain evidence="2">DSM 17447 / CIP 109464 / GPTSA100-9</strain>
    </source>
</reference>
<sequence length="571" mass="58196">MVFNTIVAFAQVGIGTTTPNGALDVNSSTQGFLLPRVSLTASNVALPIVNPAGGALINGTMVYNTATSGVFPNNVLPGYYYWNGSNWIRLNADSSWLIQGNSGTNATTNFLGTLDNVDLVFRRNNLISGRLSATNTSFGVEALSNVTTTAQRTVAIGVNALKNLSSGNDNIGIGFGALETNTTGIQNVALGTAGLSLNTTGSYNTAIGYNALTRNATGILNTAIGNSSLFNNLGGNNNVGVGYSALQRNFSGSYNVALGTNAVFNNQTGSNNVGIGESALERNISGNNNVAIGSSSLFNNQGSSNNTSVGHESQLNNLTGQNNTSLGYQTLFSNNAGSSNVSIGNQSLYSNTSGSRNIAIGENSGTNITSGNNNTFLGHNTGTTISTGSNNTIIGSNVSLPAATSNNIVLADGAGNRRINVDQNGNVGIAITAPTAQLHTNGTVRHENLGGTGTRMVVADASGNLSTQAIPSGASVASVRTVTANTTLLVTDNGGFVYVDSTSNLTVTVPSTLPIGFNCVVVRKNTGNVTMVAGAGNTLQTARGLNARARFSAMGVIKDTASTTTITGDGI</sequence>
<dbReference type="eggNOG" id="COG5295">
    <property type="taxonomic scope" value="Bacteria"/>
</dbReference>
<dbReference type="eggNOG" id="COG0018">
    <property type="taxonomic scope" value="Bacteria"/>
</dbReference>
<dbReference type="InterPro" id="IPR011049">
    <property type="entry name" value="Serralysin-like_metalloprot_C"/>
</dbReference>
<dbReference type="EMBL" id="HE774682">
    <property type="protein sequence ID" value="CCG54557.1"/>
    <property type="molecule type" value="Genomic_DNA"/>
</dbReference>
<dbReference type="Gene3D" id="2.150.10.10">
    <property type="entry name" value="Serralysin-like metalloprotease, C-terminal"/>
    <property type="match status" value="1"/>
</dbReference>
<gene>
    <name evidence="1" type="ordered locus">KQS_13300</name>
</gene>
<organism evidence="1 2">
    <name type="scientific">Flavobacterium indicum (strain DSM 17447 / CIP 109464 / GPTSA100-9)</name>
    <dbReference type="NCBI Taxonomy" id="1094466"/>
    <lineage>
        <taxon>Bacteria</taxon>
        <taxon>Pseudomonadati</taxon>
        <taxon>Bacteroidota</taxon>
        <taxon>Flavobacteriia</taxon>
        <taxon>Flavobacteriales</taxon>
        <taxon>Flavobacteriaceae</taxon>
        <taxon>Flavobacterium</taxon>
    </lineage>
</organism>
<evidence type="ECO:0000313" key="2">
    <source>
        <dbReference type="Proteomes" id="UP000007599"/>
    </source>
</evidence>
<evidence type="ECO:0000313" key="1">
    <source>
        <dbReference type="EMBL" id="CCG54557.1"/>
    </source>
</evidence>
<proteinExistence type="predicted"/>
<name>H8XRX3_FLAIG</name>
<dbReference type="AlphaFoldDB" id="H8XRX3"/>
<dbReference type="PATRIC" id="fig|1094466.5.peg.2604"/>